<dbReference type="PANTHER" id="PTHR36435">
    <property type="entry name" value="SLR1288 PROTEIN"/>
    <property type="match status" value="1"/>
</dbReference>
<dbReference type="InterPro" id="IPR052710">
    <property type="entry name" value="CAAX_protease"/>
</dbReference>
<keyword evidence="1" id="KW-0812">Transmembrane</keyword>
<gene>
    <name evidence="3" type="ORF">SAMN06296058_1833</name>
</gene>
<name>A0A1T5KMK0_9GAMM</name>
<protein>
    <recommendedName>
        <fullName evidence="2">CAAX prenyl protease 2/Lysostaphin resistance protein A-like domain-containing protein</fullName>
    </recommendedName>
</protein>
<dbReference type="GO" id="GO:0080120">
    <property type="term" value="P:CAAX-box protein maturation"/>
    <property type="evidence" value="ECO:0007669"/>
    <property type="project" value="UniProtKB-ARBA"/>
</dbReference>
<feature type="transmembrane region" description="Helical" evidence="1">
    <location>
        <begin position="222"/>
        <end position="242"/>
    </location>
</feature>
<accession>A0A1T5KMK0</accession>
<evidence type="ECO:0000259" key="2">
    <source>
        <dbReference type="Pfam" id="PF02517"/>
    </source>
</evidence>
<keyword evidence="1" id="KW-0472">Membrane</keyword>
<sequence length="272" mass="28860">MDNTPASFDGRVTPTHAVQPLRGVLPRWLLDVVLTLVIGFALMTLAGLMWGVLTGTRSALQGADADAVGAAIASPGALAQIGMVLLASATTALLIYVWRQPATSAERRYAYQQMRRPQTWALAIATAVVLFAGTTLVTWLLHTWGMAPSPANLAVIRAALAQSPTFVVLFTVVAAPLYEELLFRRVLFGRLWKAGRPVLGMWLSGFAFALSHEVPGLGQGPLAATLCLLLVYAAMGASFAWLYKKTGSLWAAVLAHAVNNALALSVLLVSGP</sequence>
<feature type="transmembrane region" description="Helical" evidence="1">
    <location>
        <begin position="249"/>
        <end position="269"/>
    </location>
</feature>
<dbReference type="GO" id="GO:0004175">
    <property type="term" value="F:endopeptidase activity"/>
    <property type="evidence" value="ECO:0007669"/>
    <property type="project" value="UniProtKB-ARBA"/>
</dbReference>
<feature type="transmembrane region" description="Helical" evidence="1">
    <location>
        <begin position="72"/>
        <end position="98"/>
    </location>
</feature>
<evidence type="ECO:0000256" key="1">
    <source>
        <dbReference type="SAM" id="Phobius"/>
    </source>
</evidence>
<dbReference type="EMBL" id="FUZV01000001">
    <property type="protein sequence ID" value="SKC64937.1"/>
    <property type="molecule type" value="Genomic_DNA"/>
</dbReference>
<reference evidence="3 4" key="1">
    <citation type="submission" date="2017-02" db="EMBL/GenBank/DDBJ databases">
        <authorList>
            <person name="Peterson S.W."/>
        </authorList>
    </citation>
    <scope>NUCLEOTIDE SEQUENCE [LARGE SCALE GENOMIC DNA]</scope>
    <source>
        <strain evidence="3 4">P15</strain>
    </source>
</reference>
<feature type="transmembrane region" description="Helical" evidence="1">
    <location>
        <begin position="190"/>
        <end position="210"/>
    </location>
</feature>
<keyword evidence="4" id="KW-1185">Reference proteome</keyword>
<evidence type="ECO:0000313" key="4">
    <source>
        <dbReference type="Proteomes" id="UP000190341"/>
    </source>
</evidence>
<dbReference type="Proteomes" id="UP000190341">
    <property type="component" value="Unassembled WGS sequence"/>
</dbReference>
<dbReference type="Pfam" id="PF02517">
    <property type="entry name" value="Rce1-like"/>
    <property type="match status" value="1"/>
</dbReference>
<proteinExistence type="predicted"/>
<dbReference type="STRING" id="428993.SAMN06296058_1833"/>
<dbReference type="InterPro" id="IPR003675">
    <property type="entry name" value="Rce1/LyrA-like_dom"/>
</dbReference>
<organism evidence="3 4">
    <name type="scientific">Pseudoxanthomonas indica</name>
    <dbReference type="NCBI Taxonomy" id="428993"/>
    <lineage>
        <taxon>Bacteria</taxon>
        <taxon>Pseudomonadati</taxon>
        <taxon>Pseudomonadota</taxon>
        <taxon>Gammaproteobacteria</taxon>
        <taxon>Lysobacterales</taxon>
        <taxon>Lysobacteraceae</taxon>
        <taxon>Pseudoxanthomonas</taxon>
    </lineage>
</organism>
<feature type="transmembrane region" description="Helical" evidence="1">
    <location>
        <begin position="119"/>
        <end position="142"/>
    </location>
</feature>
<feature type="transmembrane region" description="Helical" evidence="1">
    <location>
        <begin position="28"/>
        <end position="52"/>
    </location>
</feature>
<evidence type="ECO:0000313" key="3">
    <source>
        <dbReference type="EMBL" id="SKC64937.1"/>
    </source>
</evidence>
<dbReference type="RefSeq" id="WP_079724094.1">
    <property type="nucleotide sequence ID" value="NZ_BMCL01000002.1"/>
</dbReference>
<feature type="domain" description="CAAX prenyl protease 2/Lysostaphin resistance protein A-like" evidence="2">
    <location>
        <begin position="163"/>
        <end position="262"/>
    </location>
</feature>
<keyword evidence="1" id="KW-1133">Transmembrane helix</keyword>
<feature type="transmembrane region" description="Helical" evidence="1">
    <location>
        <begin position="154"/>
        <end position="178"/>
    </location>
</feature>
<dbReference type="AlphaFoldDB" id="A0A1T5KMK0"/>
<dbReference type="PANTHER" id="PTHR36435:SF1">
    <property type="entry name" value="CAAX AMINO TERMINAL PROTEASE FAMILY PROTEIN"/>
    <property type="match status" value="1"/>
</dbReference>